<evidence type="ECO:0000256" key="1">
    <source>
        <dbReference type="SAM" id="SignalP"/>
    </source>
</evidence>
<feature type="signal peptide" evidence="1">
    <location>
        <begin position="1"/>
        <end position="23"/>
    </location>
</feature>
<sequence length="158" mass="17043">MSAKLFGAVAVLGVMALTATAQSSDDTSKPESYLFIETADRATLSEGTMTLHGVSPGVPVFADRPYRHAGQISRADFLKAWSSGQDSFEADPPNVAITGQSEGKQVVLIAEIKQPKADGDWVSYEVNILEGSEFSELNSPVMVIDDNIIQDILCWPYC</sequence>
<evidence type="ECO:0000313" key="3">
    <source>
        <dbReference type="Proteomes" id="UP000183400"/>
    </source>
</evidence>
<gene>
    <name evidence="2" type="ORF">SAMN05444358_11265</name>
</gene>
<name>A0A1H3EWS7_9RHOB</name>
<proteinExistence type="predicted"/>
<protein>
    <submittedName>
        <fullName evidence="2">Uncharacterized protein</fullName>
    </submittedName>
</protein>
<dbReference type="EMBL" id="FNNP01000012">
    <property type="protein sequence ID" value="SDX82389.1"/>
    <property type="molecule type" value="Genomic_DNA"/>
</dbReference>
<dbReference type="RefSeq" id="WP_074739031.1">
    <property type="nucleotide sequence ID" value="NZ_FNNP01000012.1"/>
</dbReference>
<feature type="chain" id="PRO_5010364058" evidence="1">
    <location>
        <begin position="24"/>
        <end position="158"/>
    </location>
</feature>
<organism evidence="2 3">
    <name type="scientific">Ruegeria halocynthiae</name>
    <dbReference type="NCBI Taxonomy" id="985054"/>
    <lineage>
        <taxon>Bacteria</taxon>
        <taxon>Pseudomonadati</taxon>
        <taxon>Pseudomonadota</taxon>
        <taxon>Alphaproteobacteria</taxon>
        <taxon>Rhodobacterales</taxon>
        <taxon>Roseobacteraceae</taxon>
        <taxon>Ruegeria</taxon>
    </lineage>
</organism>
<reference evidence="3" key="1">
    <citation type="submission" date="2016-10" db="EMBL/GenBank/DDBJ databases">
        <authorList>
            <person name="Varghese N."/>
            <person name="Submissions S."/>
        </authorList>
    </citation>
    <scope>NUCLEOTIDE SEQUENCE [LARGE SCALE GENOMIC DNA]</scope>
    <source>
        <strain evidence="3">DSM 27839</strain>
    </source>
</reference>
<keyword evidence="1" id="KW-0732">Signal</keyword>
<dbReference type="Proteomes" id="UP000183400">
    <property type="component" value="Unassembled WGS sequence"/>
</dbReference>
<keyword evidence="3" id="KW-1185">Reference proteome</keyword>
<accession>A0A1H3EWS7</accession>
<dbReference type="AlphaFoldDB" id="A0A1H3EWS7"/>
<dbReference type="OrthoDB" id="424374at2"/>
<evidence type="ECO:0000313" key="2">
    <source>
        <dbReference type="EMBL" id="SDX82389.1"/>
    </source>
</evidence>